<organism evidence="6 7">
    <name type="scientific">Paractinoplanes toevensis</name>
    <dbReference type="NCBI Taxonomy" id="571911"/>
    <lineage>
        <taxon>Bacteria</taxon>
        <taxon>Bacillati</taxon>
        <taxon>Actinomycetota</taxon>
        <taxon>Actinomycetes</taxon>
        <taxon>Micromonosporales</taxon>
        <taxon>Micromonosporaceae</taxon>
        <taxon>Paractinoplanes</taxon>
    </lineage>
</organism>
<keyword evidence="7" id="KW-1185">Reference proteome</keyword>
<comment type="caution">
    <text evidence="6">The sequence shown here is derived from an EMBL/GenBank/DDBJ whole genome shotgun (WGS) entry which is preliminary data.</text>
</comment>
<dbReference type="AlphaFoldDB" id="A0A919T9I5"/>
<dbReference type="SUPFAM" id="SSF46689">
    <property type="entry name" value="Homeodomain-like"/>
    <property type="match status" value="1"/>
</dbReference>
<reference evidence="6 7" key="1">
    <citation type="submission" date="2021-03" db="EMBL/GenBank/DDBJ databases">
        <title>Whole genome shotgun sequence of Actinoplanes toevensis NBRC 105298.</title>
        <authorList>
            <person name="Komaki H."/>
            <person name="Tamura T."/>
        </authorList>
    </citation>
    <scope>NUCLEOTIDE SEQUENCE [LARGE SCALE GENOMIC DNA]</scope>
    <source>
        <strain evidence="6 7">NBRC 105298</strain>
    </source>
</reference>
<sequence length="168" mass="18707">MTTSDRHTRIMKAAAATFARHGYRRTSMEAIAQAADMSRPALYQYFANKEAVFREMTRWLLDRNAEAAEAAARVATRPIDALLDAVLALHTPGPKGGTEHFFELIDEVQQRAGDLWAQHEKRFLDAIRAAAPDADAAVLFYAAKGISLAPYGVEERRTYLRRLATLAT</sequence>
<accession>A0A919T9I5</accession>
<dbReference type="EMBL" id="BOQN01000038">
    <property type="protein sequence ID" value="GIM90957.1"/>
    <property type="molecule type" value="Genomic_DNA"/>
</dbReference>
<keyword evidence="1" id="KW-0805">Transcription regulation</keyword>
<evidence type="ECO:0000256" key="3">
    <source>
        <dbReference type="ARBA" id="ARBA00023163"/>
    </source>
</evidence>
<dbReference type="PRINTS" id="PR00455">
    <property type="entry name" value="HTHTETR"/>
</dbReference>
<name>A0A919T9I5_9ACTN</name>
<gene>
    <name evidence="6" type="ORF">Ato02nite_027500</name>
</gene>
<feature type="domain" description="HTH tetR-type" evidence="5">
    <location>
        <begin position="4"/>
        <end position="64"/>
    </location>
</feature>
<dbReference type="GO" id="GO:0003700">
    <property type="term" value="F:DNA-binding transcription factor activity"/>
    <property type="evidence" value="ECO:0007669"/>
    <property type="project" value="TreeGrafter"/>
</dbReference>
<evidence type="ECO:0000259" key="5">
    <source>
        <dbReference type="PROSITE" id="PS50977"/>
    </source>
</evidence>
<dbReference type="InterPro" id="IPR001647">
    <property type="entry name" value="HTH_TetR"/>
</dbReference>
<dbReference type="PROSITE" id="PS50977">
    <property type="entry name" value="HTH_TETR_2"/>
    <property type="match status" value="1"/>
</dbReference>
<dbReference type="Pfam" id="PF00440">
    <property type="entry name" value="TetR_N"/>
    <property type="match status" value="1"/>
</dbReference>
<keyword evidence="3" id="KW-0804">Transcription</keyword>
<evidence type="ECO:0000256" key="4">
    <source>
        <dbReference type="PROSITE-ProRule" id="PRU00335"/>
    </source>
</evidence>
<protein>
    <recommendedName>
        <fullName evidence="5">HTH tetR-type domain-containing protein</fullName>
    </recommendedName>
</protein>
<dbReference type="Gene3D" id="1.10.357.10">
    <property type="entry name" value="Tetracycline Repressor, domain 2"/>
    <property type="match status" value="1"/>
</dbReference>
<dbReference type="GO" id="GO:0000976">
    <property type="term" value="F:transcription cis-regulatory region binding"/>
    <property type="evidence" value="ECO:0007669"/>
    <property type="project" value="TreeGrafter"/>
</dbReference>
<dbReference type="RefSeq" id="WP_213006859.1">
    <property type="nucleotide sequence ID" value="NZ_BOQN01000038.1"/>
</dbReference>
<keyword evidence="2 4" id="KW-0238">DNA-binding</keyword>
<dbReference type="InterPro" id="IPR050109">
    <property type="entry name" value="HTH-type_TetR-like_transc_reg"/>
</dbReference>
<dbReference type="PANTHER" id="PTHR30055">
    <property type="entry name" value="HTH-TYPE TRANSCRIPTIONAL REGULATOR RUTR"/>
    <property type="match status" value="1"/>
</dbReference>
<evidence type="ECO:0000313" key="6">
    <source>
        <dbReference type="EMBL" id="GIM90957.1"/>
    </source>
</evidence>
<dbReference type="Proteomes" id="UP000677082">
    <property type="component" value="Unassembled WGS sequence"/>
</dbReference>
<dbReference type="PANTHER" id="PTHR30055:SF234">
    <property type="entry name" value="HTH-TYPE TRANSCRIPTIONAL REGULATOR BETI"/>
    <property type="match status" value="1"/>
</dbReference>
<evidence type="ECO:0000256" key="1">
    <source>
        <dbReference type="ARBA" id="ARBA00023015"/>
    </source>
</evidence>
<dbReference type="InterPro" id="IPR009057">
    <property type="entry name" value="Homeodomain-like_sf"/>
</dbReference>
<evidence type="ECO:0000256" key="2">
    <source>
        <dbReference type="ARBA" id="ARBA00023125"/>
    </source>
</evidence>
<feature type="DNA-binding region" description="H-T-H motif" evidence="4">
    <location>
        <begin position="27"/>
        <end position="46"/>
    </location>
</feature>
<evidence type="ECO:0000313" key="7">
    <source>
        <dbReference type="Proteomes" id="UP000677082"/>
    </source>
</evidence>
<proteinExistence type="predicted"/>